<feature type="region of interest" description="Disordered" evidence="2">
    <location>
        <begin position="916"/>
        <end position="1084"/>
    </location>
</feature>
<accession>A0A8H5H732</accession>
<sequence>MSLFPPSSSTHFIANYTIMARLRKEKGGSSHSTQPKSGSKKSKTAPDEVLREQVLALGGTQEDIALMKSTGKKPVNDTTNDDPALSKDVSAFLKGLDLGANEPQDTGKGKPSKSEKTAKKPAKSRAQQKDSAPIEQSKTHTSAPTTSISRKANKKPKKPDVKQAEPVPFKPEPPAEVPKVQLPTKMTFNPKSPFVSQPIALWHTATPPLAPPQTPLPLITPDQLSSLTQKASDLHYADIRTFQTSSSSNSSSSEANFLSKIISSGTLSDRLSALTLLVQSSPIHNTKALETLKGMAERGKGKGGREESLKALRCIVDWWVGGGAPDRKLKYFRDQPLNHPAVTDEHLLMWYFEDWLKKYFFSILQILETLSLDPLQYVRTQSLTLIFTLLRDKPEQEQNLLRLLVNKLGDTEKSLCSRASYHLLQLLQSHPSMKGVIVREIIALVLRPPAPSAPTPHLPASTGKHIRFTDGEDKPKPKAKLAGAPGEKKSSGNAHARYYATITFNQIVLTPGDREVALKLVDVYFELFKELLGEDAEDVQDVEEEGVEGVDEEVITDKKGRVKIRNVKGKKGKGKGRVTEVKGAAGFAEVEDAHSRLISAILTGVNRALPFAKIDSGDVRLNKHIDTLFLITHTSTFNISLQALVLIQQISSSLTTSTSASSSSTSKSITDRYYRTLYDSLHDTRLAASSKQAMYLNLLFKSIKADAGNADGERVKAIVRRFVQVLISGGGGATEFIAGGLFLLGELFSTVPGLRAMVNKPAKPDAEPYDPRKRDPQYAHASSSPLWELTPLLHHYHPAVSLHARQLLTSQPLTASADLSQNTLSHFLDRFVYKNPKKIKETENAATLGKAKGASAMQPAASGLDGTGVKLLKGEVEDGTLMNDDNFLRKKAEDVPVDQLFYHKYFSKKSEKEKAKAAKVGKRKGEESDEESDDEDGRVESAGSDEGEDEGVLEEDGAEDSDASEAEVWKAMKASMPKAAGDDSEDLMEDDGDEDDLPSDFDMDDDDSDSENEDQAKEEDDDALSLVEGSDNEDLISLNDDVPDGLIEWDGSDEEADEEWGGIDGDDGGGGKKRKREETSREKRKKLRSLPTFASYEDYAKMIEDVGVEAYCQSKPIIRQRRVGGLGRRHRSRRPQAPVTVGIRREDPQRIWERRAPLTPRAVRDLVAYGVNVEFEHCDRRVYQDADYIQAGATLRPNLENAHIVVGIKETPLDEVITAPVPAPSNSKSARSMSARTHLMFSHTAKGQPYNIPLLAKYVGDVTTKALPDGDSPRLIDYELLTNDMDGKRTVGFGWFAGVAGVLESLSSMAHSHLENGIASPFLSTPRPHTHPSLKSLRIALKDIKVRIQNAGTPPTLGPFVIGLTGTGNVSQGCLDILSELPIENVSVKDLHSLVTNKVRLDGQPYERSHYYAHPQSYRSTFCETVAPYLTLFLNGTGWSPTFPRLMTKEQLPIALDRARALGGARFTNIGDISCDVEGGLEFLDRATTLSSPFYKISPPTVPGGTALPSIQMMSVDILPASLPLDASRHFSHALFPYLESLIKSYQTGARNEHTEALERATIAQNGMLVGKHTWLQTTVDSFYAAGSMKNEAAGAAPVSRVNVADSEPDVEVAKGRTAPLRKKNVLMLGSGMVAGPAVEEIAKRADVQLVVAGNSVQELEKLGREYLNIQYRVIDILDQDIILLPAPFHSNVAKLCIDHKKHLVTASYVSKDMRELHDSAVDADVLLLNEIGLDPGIDHCSAIDLMSTLRSQKKNIVSFTSFCGGLPAPDVEHTPLRYKFSWNPKGVLLAALNPAKFRLDNVLFNISEEKLLKKAFPEVPITKEFDLEGIANRNSLIYAEQYGIESARTVLRGTLRYPGFASLMQSFRALGFLESKRQMYLNNWPSYIKKCLSNQLGTEVEPKATSAAISSVVVPEKIPELHDALDWLGLLPSPGHRGPLPALPAAPMTALDIFAYLLAHKLAYKPGERDMVVLSHEIVTQKKGSPEKEVHTSSLITYGTPRASAMARTVGIPVAIAALQVLDGTIALRGVQGPTDASIYKPVLHGLEELGLGMTESTRVVGSGGYTLEAKLIEGVYRDYGPNKP</sequence>
<dbReference type="SUPFAM" id="SSF48371">
    <property type="entry name" value="ARM repeat"/>
    <property type="match status" value="1"/>
</dbReference>
<feature type="compositionally biased region" description="Basic and acidic residues" evidence="2">
    <location>
        <begin position="467"/>
        <end position="476"/>
    </location>
</feature>
<dbReference type="Pfam" id="PF03435">
    <property type="entry name" value="Sacchrp_dh_NADP"/>
    <property type="match status" value="1"/>
</dbReference>
<dbReference type="SUPFAM" id="SSF51735">
    <property type="entry name" value="NAD(P)-binding Rossmann-fold domains"/>
    <property type="match status" value="1"/>
</dbReference>
<reference evidence="4 5" key="1">
    <citation type="journal article" date="2020" name="ISME J.">
        <title>Uncovering the hidden diversity of litter-decomposition mechanisms in mushroom-forming fungi.</title>
        <authorList>
            <person name="Floudas D."/>
            <person name="Bentzer J."/>
            <person name="Ahren D."/>
            <person name="Johansson T."/>
            <person name="Persson P."/>
            <person name="Tunlid A."/>
        </authorList>
    </citation>
    <scope>NUCLEOTIDE SEQUENCE [LARGE SCALE GENOMIC DNA]</scope>
    <source>
        <strain evidence="4 5">CBS 661.87</strain>
    </source>
</reference>
<dbReference type="EMBL" id="JAACJP010000021">
    <property type="protein sequence ID" value="KAF5378151.1"/>
    <property type="molecule type" value="Genomic_DNA"/>
</dbReference>
<dbReference type="SMART" id="SM01003">
    <property type="entry name" value="AlaDh_PNT_N"/>
    <property type="match status" value="1"/>
</dbReference>
<organism evidence="4 5">
    <name type="scientific">Tricholomella constricta</name>
    <dbReference type="NCBI Taxonomy" id="117010"/>
    <lineage>
        <taxon>Eukaryota</taxon>
        <taxon>Fungi</taxon>
        <taxon>Dikarya</taxon>
        <taxon>Basidiomycota</taxon>
        <taxon>Agaricomycotina</taxon>
        <taxon>Agaricomycetes</taxon>
        <taxon>Agaricomycetidae</taxon>
        <taxon>Agaricales</taxon>
        <taxon>Tricholomatineae</taxon>
        <taxon>Lyophyllaceae</taxon>
        <taxon>Tricholomella</taxon>
    </lineage>
</organism>
<dbReference type="Gene3D" id="3.30.360.10">
    <property type="entry name" value="Dihydrodipicolinate Reductase, domain 2"/>
    <property type="match status" value="1"/>
</dbReference>
<dbReference type="InterPro" id="IPR040155">
    <property type="entry name" value="CEBPZ/Mak21-like"/>
</dbReference>
<feature type="compositionally biased region" description="Acidic residues" evidence="2">
    <location>
        <begin position="927"/>
        <end position="965"/>
    </location>
</feature>
<feature type="compositionally biased region" description="Acidic residues" evidence="2">
    <location>
        <begin position="982"/>
        <end position="1023"/>
    </location>
</feature>
<dbReference type="Pfam" id="PF05222">
    <property type="entry name" value="AlaDh_PNT_N"/>
    <property type="match status" value="1"/>
</dbReference>
<dbReference type="Proteomes" id="UP000565441">
    <property type="component" value="Unassembled WGS sequence"/>
</dbReference>
<dbReference type="PANTHER" id="PTHR12048:SF0">
    <property type="entry name" value="CCAAT_ENHANCER-BINDING PROTEIN ZETA"/>
    <property type="match status" value="1"/>
</dbReference>
<feature type="region of interest" description="Disordered" evidence="2">
    <location>
        <begin position="23"/>
        <end position="85"/>
    </location>
</feature>
<comment type="similarity">
    <text evidence="1">Belongs to the CBF/MAK21 family.</text>
</comment>
<feature type="compositionally biased region" description="Basic and acidic residues" evidence="2">
    <location>
        <begin position="105"/>
        <end position="118"/>
    </location>
</feature>
<evidence type="ECO:0000256" key="2">
    <source>
        <dbReference type="SAM" id="MobiDB-lite"/>
    </source>
</evidence>
<dbReference type="CDD" id="cd12189">
    <property type="entry name" value="LKR_SDH_like"/>
    <property type="match status" value="1"/>
</dbReference>
<dbReference type="PANTHER" id="PTHR12048">
    <property type="entry name" value="CCAAT-BINDING FACTOR-RELATED"/>
    <property type="match status" value="1"/>
</dbReference>
<dbReference type="InterPro" id="IPR036291">
    <property type="entry name" value="NAD(P)-bd_dom_sf"/>
</dbReference>
<evidence type="ECO:0000313" key="5">
    <source>
        <dbReference type="Proteomes" id="UP000565441"/>
    </source>
</evidence>
<feature type="region of interest" description="Disordered" evidence="2">
    <location>
        <begin position="97"/>
        <end position="181"/>
    </location>
</feature>
<gene>
    <name evidence="4" type="ORF">D9615_007633</name>
</gene>
<evidence type="ECO:0000256" key="1">
    <source>
        <dbReference type="ARBA" id="ARBA00007797"/>
    </source>
</evidence>
<keyword evidence="5" id="KW-1185">Reference proteome</keyword>
<dbReference type="InterPro" id="IPR007886">
    <property type="entry name" value="AlaDH/PNT_N"/>
</dbReference>
<dbReference type="GO" id="GO:0005634">
    <property type="term" value="C:nucleus"/>
    <property type="evidence" value="ECO:0007669"/>
    <property type="project" value="TreeGrafter"/>
</dbReference>
<dbReference type="InterPro" id="IPR032095">
    <property type="entry name" value="Sacchrp_dh-like_C"/>
</dbReference>
<dbReference type="Gene3D" id="3.40.50.720">
    <property type="entry name" value="NAD(P)-binding Rossmann-like Domain"/>
    <property type="match status" value="2"/>
</dbReference>
<dbReference type="OrthoDB" id="10059875at2759"/>
<proteinExistence type="inferred from homology"/>
<evidence type="ECO:0000313" key="4">
    <source>
        <dbReference type="EMBL" id="KAF5378151.1"/>
    </source>
</evidence>
<dbReference type="InterPro" id="IPR005097">
    <property type="entry name" value="Sacchrp_dh_NADP-bd"/>
</dbReference>
<feature type="region of interest" description="Disordered" evidence="2">
    <location>
        <begin position="452"/>
        <end position="492"/>
    </location>
</feature>
<dbReference type="Pfam" id="PF03914">
    <property type="entry name" value="CBF"/>
    <property type="match status" value="1"/>
</dbReference>
<dbReference type="SUPFAM" id="SSF52283">
    <property type="entry name" value="Formate/glycerate dehydrogenase catalytic domain-like"/>
    <property type="match status" value="1"/>
</dbReference>
<feature type="region of interest" description="Disordered" evidence="2">
    <location>
        <begin position="759"/>
        <end position="780"/>
    </location>
</feature>
<feature type="compositionally biased region" description="Polar residues" evidence="2">
    <location>
        <begin position="134"/>
        <end position="150"/>
    </location>
</feature>
<feature type="compositionally biased region" description="Acidic residues" evidence="2">
    <location>
        <begin position="1050"/>
        <end position="1067"/>
    </location>
</feature>
<protein>
    <recommendedName>
        <fullName evidence="3">Alanine dehydrogenase/pyridine nucleotide transhydrogenase N-terminal domain-containing protein</fullName>
    </recommendedName>
</protein>
<dbReference type="Pfam" id="PF16653">
    <property type="entry name" value="Sacchrp_dh_C"/>
    <property type="match status" value="1"/>
</dbReference>
<feature type="domain" description="Alanine dehydrogenase/pyridine nucleotide transhydrogenase N-terminal" evidence="3">
    <location>
        <begin position="1142"/>
        <end position="1300"/>
    </location>
</feature>
<dbReference type="InterPro" id="IPR016024">
    <property type="entry name" value="ARM-type_fold"/>
</dbReference>
<evidence type="ECO:0000259" key="3">
    <source>
        <dbReference type="SMART" id="SM01003"/>
    </source>
</evidence>
<comment type="caution">
    <text evidence="4">The sequence shown here is derived from an EMBL/GenBank/DDBJ whole genome shotgun (WGS) entry which is preliminary data.</text>
</comment>
<name>A0A8H5H732_9AGAR</name>
<feature type="compositionally biased region" description="Basic and acidic residues" evidence="2">
    <location>
        <begin position="762"/>
        <end position="777"/>
    </location>
</feature>
<dbReference type="InterPro" id="IPR005612">
    <property type="entry name" value="CCAAT-binding_factor"/>
</dbReference>
<dbReference type="Gene3D" id="1.10.1870.10">
    <property type="entry name" value="Domain 3, Saccharopine reductase"/>
    <property type="match status" value="1"/>
</dbReference>
<dbReference type="SUPFAM" id="SSF55347">
    <property type="entry name" value="Glyceraldehyde-3-phosphate dehydrogenase-like, C-terminal domain"/>
    <property type="match status" value="1"/>
</dbReference>